<name>A0AC59EX83_9VIRU</name>
<evidence type="ECO:0000313" key="2">
    <source>
        <dbReference type="Proteomes" id="UP000204225"/>
    </source>
</evidence>
<keyword evidence="2" id="KW-1185">Reference proteome</keyword>
<protein>
    <submittedName>
        <fullName evidence="1">FAD-linked sulfhydryloxidase</fullName>
    </submittedName>
</protein>
<gene>
    <name evidence="1" type="ORF">PGCG_00242</name>
</gene>
<evidence type="ECO:0000313" key="1">
    <source>
        <dbReference type="EMBL" id="AGM15553.1"/>
    </source>
</evidence>
<sequence length="147" mass="17691">MATHLDEKVWGPLYWKFLYTIAISYPLKPNEVTKRKYYDLLMNFPLFLPNENMGNTFSRFIDSYPPQTYLSSRESMIKWVWFIHNKLNVFVGKPEMDYAEAMTAFYEDYKPKDLKIKEDRKNKHKYIFGSIMIVLIICIIFLYANNK</sequence>
<proteinExistence type="predicted"/>
<organism evidence="1 2">
    <name type="scientific">Phaeocystis globosa virus PgV-16T</name>
    <dbReference type="NCBI Taxonomy" id="3071227"/>
    <lineage>
        <taxon>Viruses</taxon>
        <taxon>Varidnaviria</taxon>
        <taxon>Bamfordvirae</taxon>
        <taxon>Nucleocytoviricota</taxon>
        <taxon>Megaviricetes</taxon>
        <taxon>Imitervirales</taxon>
        <taxon>Mesomimiviridae</taxon>
        <taxon>Tethysvirus</taxon>
        <taxon>Tethysvirus hollandense</taxon>
    </lineage>
</organism>
<dbReference type="EMBL" id="KC662249">
    <property type="protein sequence ID" value="AGM15553.1"/>
    <property type="molecule type" value="Genomic_DNA"/>
</dbReference>
<dbReference type="Proteomes" id="UP000204225">
    <property type="component" value="Segment"/>
</dbReference>
<reference evidence="1 2" key="1">
    <citation type="journal article" date="2013" name="Proc. Natl. Acad. Sci. U.S.A.">
        <title>Genome of Phaeocystis globosa virus PgV-16T highlights the common ancestry of the largest known DNA viruses infecting eukaryotes.</title>
        <authorList>
            <person name="Santini S."/>
            <person name="Jeudy S."/>
            <person name="Bartoli J."/>
            <person name="Poirot O."/>
            <person name="Lescot M."/>
            <person name="Abergel C."/>
            <person name="Barbe V."/>
            <person name="Wommack K.E."/>
            <person name="Noordeloos A.A."/>
            <person name="Brussaard C.P."/>
            <person name="Claverie J.M."/>
        </authorList>
    </citation>
    <scope>NUCLEOTIDE SEQUENCE [LARGE SCALE GENOMIC DNA]</scope>
    <source>
        <strain evidence="1 2">16T</strain>
    </source>
</reference>
<accession>A0AC59EX83</accession>